<name>A0ABU1YK68_ROSSA</name>
<dbReference type="SUPFAM" id="SSF53850">
    <property type="entry name" value="Periplasmic binding protein-like II"/>
    <property type="match status" value="1"/>
</dbReference>
<dbReference type="PIRSF" id="PIRSF002741">
    <property type="entry name" value="MppA"/>
    <property type="match status" value="1"/>
</dbReference>
<protein>
    <submittedName>
        <fullName evidence="6">Peptide/nickel transport system substrate-binding protein</fullName>
    </submittedName>
</protein>
<gene>
    <name evidence="6" type="ORF">J2X20_001035</name>
</gene>
<organism evidence="6 7">
    <name type="scientific">Roseateles saccharophilus</name>
    <name type="common">Pseudomonas saccharophila</name>
    <dbReference type="NCBI Taxonomy" id="304"/>
    <lineage>
        <taxon>Bacteria</taxon>
        <taxon>Pseudomonadati</taxon>
        <taxon>Pseudomonadota</taxon>
        <taxon>Betaproteobacteria</taxon>
        <taxon>Burkholderiales</taxon>
        <taxon>Sphaerotilaceae</taxon>
        <taxon>Roseateles</taxon>
    </lineage>
</organism>
<dbReference type="Gene3D" id="3.40.190.10">
    <property type="entry name" value="Periplasmic binding protein-like II"/>
    <property type="match status" value="1"/>
</dbReference>
<keyword evidence="7" id="KW-1185">Reference proteome</keyword>
<dbReference type="InterPro" id="IPR030678">
    <property type="entry name" value="Peptide/Ni-bd"/>
</dbReference>
<dbReference type="Gene3D" id="3.10.105.10">
    <property type="entry name" value="Dipeptide-binding Protein, Domain 3"/>
    <property type="match status" value="1"/>
</dbReference>
<feature type="signal peptide" evidence="4">
    <location>
        <begin position="1"/>
        <end position="19"/>
    </location>
</feature>
<dbReference type="CDD" id="cd08498">
    <property type="entry name" value="PBP2_NikA_DppA_OppA_like_2"/>
    <property type="match status" value="1"/>
</dbReference>
<feature type="chain" id="PRO_5045410361" evidence="4">
    <location>
        <begin position="20"/>
        <end position="520"/>
    </location>
</feature>
<evidence type="ECO:0000313" key="7">
    <source>
        <dbReference type="Proteomes" id="UP001180453"/>
    </source>
</evidence>
<evidence type="ECO:0000256" key="4">
    <source>
        <dbReference type="SAM" id="SignalP"/>
    </source>
</evidence>
<dbReference type="PANTHER" id="PTHR30290:SF9">
    <property type="entry name" value="OLIGOPEPTIDE-BINDING PROTEIN APPA"/>
    <property type="match status" value="1"/>
</dbReference>
<accession>A0ABU1YK68</accession>
<dbReference type="PANTHER" id="PTHR30290">
    <property type="entry name" value="PERIPLASMIC BINDING COMPONENT OF ABC TRANSPORTER"/>
    <property type="match status" value="1"/>
</dbReference>
<evidence type="ECO:0000313" key="6">
    <source>
        <dbReference type="EMBL" id="MDR7268406.1"/>
    </source>
</evidence>
<dbReference type="Proteomes" id="UP001180453">
    <property type="component" value="Unassembled WGS sequence"/>
</dbReference>
<feature type="domain" description="Solute-binding protein family 5" evidence="5">
    <location>
        <begin position="62"/>
        <end position="436"/>
    </location>
</feature>
<dbReference type="InterPro" id="IPR039424">
    <property type="entry name" value="SBP_5"/>
</dbReference>
<evidence type="ECO:0000259" key="5">
    <source>
        <dbReference type="Pfam" id="PF00496"/>
    </source>
</evidence>
<evidence type="ECO:0000256" key="3">
    <source>
        <dbReference type="ARBA" id="ARBA00022729"/>
    </source>
</evidence>
<reference evidence="6 7" key="1">
    <citation type="submission" date="2023-07" db="EMBL/GenBank/DDBJ databases">
        <title>Sorghum-associated microbial communities from plants grown in Nebraska, USA.</title>
        <authorList>
            <person name="Schachtman D."/>
        </authorList>
    </citation>
    <scope>NUCLEOTIDE SEQUENCE [LARGE SCALE GENOMIC DNA]</scope>
    <source>
        <strain evidence="6 7">BE314</strain>
    </source>
</reference>
<proteinExistence type="inferred from homology"/>
<dbReference type="Pfam" id="PF00496">
    <property type="entry name" value="SBP_bac_5"/>
    <property type="match status" value="1"/>
</dbReference>
<comment type="caution">
    <text evidence="6">The sequence shown here is derived from an EMBL/GenBank/DDBJ whole genome shotgun (WGS) entry which is preliminary data.</text>
</comment>
<sequence length="520" mass="58083">MRILAVLACGLFAALSAGAAPLRWAAQNDILTLDPHSQNHTTSLTIAAQVYEGLTRRGENHQPEPSLATRWTYISPTQVRFELRRGVKFHDGSAFTADDVLFSFARIREPQGAMQAYVSGIREIRKLNDYSIDVMLEAPTPLLLQNLVSFCIISRAWALKNNAGHVEDFKAKEEGYASRNANGTGPYKLVSWQPDQAVQMVANKDWWDSNKGNITELSYLPIKSAPTRVAALLSGDVDLVTDVPPQDYQRLKADARLKLMEGTEVRTVFFAMDQASDELRDASVKGRNPFKDKRVREALNLALDREAIRRSIMRGLSVPAALMVAPGVNGYDAVLDTPLKADPDKARRLLAEAGYPQGFDVPLRCPNNRYVNDEQICQAAVAMWARIGVRARLNAQPMSLHIQALERFESPFYLIGIAMPTYDAHQGLQGWGHSVDSRGNGGQNFSRLADPTLDALVERIQFEPDVSARNALIREALLRVRDEFLFIPVHHQIRPWAMKPGVRTLHRSNDTFEARFTSVN</sequence>
<comment type="similarity">
    <text evidence="1">Belongs to the bacterial solute-binding protein 5 family.</text>
</comment>
<keyword evidence="3 4" id="KW-0732">Signal</keyword>
<dbReference type="RefSeq" id="WP_310261830.1">
    <property type="nucleotide sequence ID" value="NZ_JAVDXU010000001.1"/>
</dbReference>
<dbReference type="InterPro" id="IPR000914">
    <property type="entry name" value="SBP_5_dom"/>
</dbReference>
<evidence type="ECO:0000256" key="1">
    <source>
        <dbReference type="ARBA" id="ARBA00005695"/>
    </source>
</evidence>
<dbReference type="EMBL" id="JAVDXU010000001">
    <property type="protein sequence ID" value="MDR7268406.1"/>
    <property type="molecule type" value="Genomic_DNA"/>
</dbReference>
<evidence type="ECO:0000256" key="2">
    <source>
        <dbReference type="ARBA" id="ARBA00022448"/>
    </source>
</evidence>
<dbReference type="Gene3D" id="3.90.76.10">
    <property type="entry name" value="Dipeptide-binding Protein, Domain 1"/>
    <property type="match status" value="1"/>
</dbReference>
<keyword evidence="2" id="KW-0813">Transport</keyword>